<name>A0ABS5C9R4_9BACL</name>
<dbReference type="CDD" id="cd01399">
    <property type="entry name" value="GlcN6P_deaminase"/>
    <property type="match status" value="1"/>
</dbReference>
<dbReference type="InterPro" id="IPR018321">
    <property type="entry name" value="Glucosamine6P_isomerase_CS"/>
</dbReference>
<dbReference type="PANTHER" id="PTHR11280">
    <property type="entry name" value="GLUCOSAMINE-6-PHOSPHATE ISOMERASE"/>
    <property type="match status" value="1"/>
</dbReference>
<dbReference type="RefSeq" id="WP_210657038.1">
    <property type="nucleotide sequence ID" value="NZ_JAGKSP010000002.1"/>
</dbReference>
<dbReference type="PANTHER" id="PTHR11280:SF5">
    <property type="entry name" value="GLUCOSAMINE-6-PHOSPHATE ISOMERASE"/>
    <property type="match status" value="1"/>
</dbReference>
<evidence type="ECO:0000313" key="4">
    <source>
        <dbReference type="EMBL" id="MBP3962674.1"/>
    </source>
</evidence>
<keyword evidence="2" id="KW-0119">Carbohydrate metabolism</keyword>
<dbReference type="Pfam" id="PF01182">
    <property type="entry name" value="Glucosamine_iso"/>
    <property type="match status" value="1"/>
</dbReference>
<protein>
    <submittedName>
        <fullName evidence="4">Glucosamine-6-phosphate deaminase</fullName>
    </submittedName>
</protein>
<dbReference type="SUPFAM" id="SSF100950">
    <property type="entry name" value="NagB/RpiA/CoA transferase-like"/>
    <property type="match status" value="1"/>
</dbReference>
<keyword evidence="5" id="KW-1185">Reference proteome</keyword>
<dbReference type="EMBL" id="JAGKSP010000002">
    <property type="protein sequence ID" value="MBP3962674.1"/>
    <property type="molecule type" value="Genomic_DNA"/>
</dbReference>
<reference evidence="4 5" key="1">
    <citation type="submission" date="2021-04" db="EMBL/GenBank/DDBJ databases">
        <title>Paenibacillus sp. DLE-14 whole genome sequence.</title>
        <authorList>
            <person name="Ham Y.J."/>
        </authorList>
    </citation>
    <scope>NUCLEOTIDE SEQUENCE [LARGE SCALE GENOMIC DNA]</scope>
    <source>
        <strain evidence="4 5">DLE-14</strain>
    </source>
</reference>
<sequence length="247" mass="27428">MRLIIVDDYEQMSKTAAALVADVIRSNPHASLGLTTGNTPIGMYEELSRMYRANMLSFRHTNIFCLEEYLGVGPEDERSLFSWLSRMFITPNEIPADHIHRLRGEDIEPQRACERFDDTIRRIGGLDLIVEGIGVNGHVGFNEPGSLMESRCRVVALSKTTLDYNTSYWNAEVPHYGMTVGIGNILEAKEVILMASGHAKALPLYHSLQGNVHADVPASYLQHARHLTVIADKEAAASLAFISEESS</sequence>
<organism evidence="4 5">
    <name type="scientific">Paenibacillus lignilyticus</name>
    <dbReference type="NCBI Taxonomy" id="1172615"/>
    <lineage>
        <taxon>Bacteria</taxon>
        <taxon>Bacillati</taxon>
        <taxon>Bacillota</taxon>
        <taxon>Bacilli</taxon>
        <taxon>Bacillales</taxon>
        <taxon>Paenibacillaceae</taxon>
        <taxon>Paenibacillus</taxon>
    </lineage>
</organism>
<dbReference type="InterPro" id="IPR006148">
    <property type="entry name" value="Glc/Gal-6P_isomerase"/>
</dbReference>
<evidence type="ECO:0000259" key="3">
    <source>
        <dbReference type="Pfam" id="PF01182"/>
    </source>
</evidence>
<dbReference type="PROSITE" id="PS01161">
    <property type="entry name" value="GLC_GALNAC_ISOMERASE"/>
    <property type="match status" value="1"/>
</dbReference>
<keyword evidence="1" id="KW-0378">Hydrolase</keyword>
<dbReference type="InterPro" id="IPR037171">
    <property type="entry name" value="NagB/RpiA_transferase-like"/>
</dbReference>
<evidence type="ECO:0000313" key="5">
    <source>
        <dbReference type="Proteomes" id="UP000673394"/>
    </source>
</evidence>
<evidence type="ECO:0000256" key="1">
    <source>
        <dbReference type="ARBA" id="ARBA00022801"/>
    </source>
</evidence>
<feature type="domain" description="Glucosamine/galactosamine-6-phosphate isomerase" evidence="3">
    <location>
        <begin position="11"/>
        <end position="225"/>
    </location>
</feature>
<evidence type="ECO:0000256" key="2">
    <source>
        <dbReference type="ARBA" id="ARBA00023277"/>
    </source>
</evidence>
<dbReference type="InterPro" id="IPR004547">
    <property type="entry name" value="Glucosamine6P_isomerase"/>
</dbReference>
<dbReference type="Proteomes" id="UP000673394">
    <property type="component" value="Unassembled WGS sequence"/>
</dbReference>
<accession>A0ABS5C9R4</accession>
<comment type="caution">
    <text evidence="4">The sequence shown here is derived from an EMBL/GenBank/DDBJ whole genome shotgun (WGS) entry which is preliminary data.</text>
</comment>
<dbReference type="Gene3D" id="3.40.50.1360">
    <property type="match status" value="1"/>
</dbReference>
<gene>
    <name evidence="4" type="ORF">I8J30_08155</name>
</gene>
<proteinExistence type="predicted"/>